<accession>A0A1Y0I5D4</accession>
<evidence type="ECO:0000313" key="11">
    <source>
        <dbReference type="EMBL" id="ARU54654.1"/>
    </source>
</evidence>
<evidence type="ECO:0000256" key="3">
    <source>
        <dbReference type="ARBA" id="ARBA00023002"/>
    </source>
</evidence>
<feature type="binding site" evidence="5">
    <location>
        <begin position="212"/>
        <end position="213"/>
    </location>
    <ligand>
        <name>D-glyceraldehyde 3-phosphate</name>
        <dbReference type="ChEBI" id="CHEBI:59776"/>
    </ligand>
</feature>
<dbReference type="SUPFAM" id="SSF51735">
    <property type="entry name" value="NAD(P)-binding Rossmann-fold domains"/>
    <property type="match status" value="1"/>
</dbReference>
<dbReference type="InterPro" id="IPR020830">
    <property type="entry name" value="GlycerAld_3-P_DH_AS"/>
</dbReference>
<keyword evidence="6" id="KW-0520">NAD</keyword>
<dbReference type="GO" id="GO:0006006">
    <property type="term" value="P:glucose metabolic process"/>
    <property type="evidence" value="ECO:0007669"/>
    <property type="project" value="InterPro"/>
</dbReference>
<dbReference type="CDD" id="cd18126">
    <property type="entry name" value="GAPDH_I_C"/>
    <property type="match status" value="1"/>
</dbReference>
<dbReference type="FunFam" id="3.30.360.10:FF:000002">
    <property type="entry name" value="Glyceraldehyde-3-phosphate dehydrogenase"/>
    <property type="match status" value="1"/>
</dbReference>
<dbReference type="OrthoDB" id="9803304at2"/>
<dbReference type="Proteomes" id="UP000196027">
    <property type="component" value="Chromosome"/>
</dbReference>
<dbReference type="EMBL" id="CP021425">
    <property type="protein sequence ID" value="ARU54654.1"/>
    <property type="molecule type" value="Genomic_DNA"/>
</dbReference>
<keyword evidence="12" id="KW-1185">Reference proteome</keyword>
<evidence type="ECO:0000313" key="12">
    <source>
        <dbReference type="Proteomes" id="UP000196027"/>
    </source>
</evidence>
<dbReference type="SMART" id="SM00846">
    <property type="entry name" value="Gp_dh_N"/>
    <property type="match status" value="1"/>
</dbReference>
<dbReference type="PROSITE" id="PS00071">
    <property type="entry name" value="GAPDH"/>
    <property type="match status" value="1"/>
</dbReference>
<dbReference type="AlphaFoldDB" id="A0A1Y0I5D4"/>
<feature type="binding site" evidence="5">
    <location>
        <position position="184"/>
    </location>
    <ligand>
        <name>D-glyceraldehyde 3-phosphate</name>
        <dbReference type="ChEBI" id="CHEBI:59776"/>
    </ligand>
</feature>
<dbReference type="SUPFAM" id="SSF55347">
    <property type="entry name" value="Glyceraldehyde-3-phosphate dehydrogenase-like, C-terminal domain"/>
    <property type="match status" value="1"/>
</dbReference>
<feature type="active site" description="Nucleophile" evidence="4">
    <location>
        <position position="154"/>
    </location>
</feature>
<evidence type="ECO:0000256" key="1">
    <source>
        <dbReference type="ARBA" id="ARBA00007406"/>
    </source>
</evidence>
<evidence type="ECO:0000256" key="2">
    <source>
        <dbReference type="ARBA" id="ARBA00011881"/>
    </source>
</evidence>
<dbReference type="RefSeq" id="WP_087459831.1">
    <property type="nucleotide sequence ID" value="NZ_CP021425.1"/>
</dbReference>
<dbReference type="PRINTS" id="PR00078">
    <property type="entry name" value="G3PDHDRGNASE"/>
</dbReference>
<feature type="site" description="Activates thiol group during catalysis" evidence="7">
    <location>
        <position position="181"/>
    </location>
</feature>
<dbReference type="Gene3D" id="3.40.50.720">
    <property type="entry name" value="NAD(P)-binding Rossmann-like Domain"/>
    <property type="match status" value="1"/>
</dbReference>
<dbReference type="InterPro" id="IPR036291">
    <property type="entry name" value="NAD(P)-bd_dom_sf"/>
</dbReference>
<keyword evidence="3 9" id="KW-0560">Oxidoreductase</keyword>
<dbReference type="InterPro" id="IPR020829">
    <property type="entry name" value="GlycerAld_3-P_DH_cat"/>
</dbReference>
<name>A0A1Y0I5D4_9GAMM</name>
<protein>
    <recommendedName>
        <fullName evidence="9">Glyceraldehyde-3-phosphate dehydrogenase</fullName>
        <ecNumber evidence="9">1.2.1.-</ecNumber>
    </recommendedName>
</protein>
<dbReference type="PIRSF" id="PIRSF000149">
    <property type="entry name" value="GAP_DH"/>
    <property type="match status" value="1"/>
</dbReference>
<dbReference type="GO" id="GO:0051287">
    <property type="term" value="F:NAD binding"/>
    <property type="evidence" value="ECO:0007669"/>
    <property type="project" value="InterPro"/>
</dbReference>
<feature type="binding site" evidence="5">
    <location>
        <position position="235"/>
    </location>
    <ligand>
        <name>D-glyceraldehyde 3-phosphate</name>
        <dbReference type="ChEBI" id="CHEBI:59776"/>
    </ligand>
</feature>
<reference evidence="11 12" key="1">
    <citation type="submission" date="2017-05" db="EMBL/GenBank/DDBJ databases">
        <title>Genomic insights into alkan degradation activity of Oleiphilus messinensis.</title>
        <authorList>
            <person name="Kozyavkin S.A."/>
            <person name="Slesarev A.I."/>
            <person name="Golyshin P.N."/>
            <person name="Korzhenkov A."/>
            <person name="Golyshina O.N."/>
            <person name="Toshchakov S.V."/>
        </authorList>
    </citation>
    <scope>NUCLEOTIDE SEQUENCE [LARGE SCALE GENOMIC DNA]</scope>
    <source>
        <strain evidence="11 12">ME102</strain>
    </source>
</reference>
<dbReference type="NCBIfam" id="TIGR01534">
    <property type="entry name" value="GAPDH-I"/>
    <property type="match status" value="1"/>
</dbReference>
<dbReference type="Pfam" id="PF02800">
    <property type="entry name" value="Gp_dh_C"/>
    <property type="match status" value="1"/>
</dbReference>
<feature type="binding site" evidence="6">
    <location>
        <position position="81"/>
    </location>
    <ligand>
        <name>NAD(+)</name>
        <dbReference type="ChEBI" id="CHEBI:57540"/>
    </ligand>
</feature>
<feature type="binding site" evidence="5">
    <location>
        <begin position="153"/>
        <end position="155"/>
    </location>
    <ligand>
        <name>D-glyceraldehyde 3-phosphate</name>
        <dbReference type="ChEBI" id="CHEBI:59776"/>
    </ligand>
</feature>
<dbReference type="FunFam" id="3.40.50.720:FF:000001">
    <property type="entry name" value="Glyceraldehyde-3-phosphate dehydrogenase"/>
    <property type="match status" value="1"/>
</dbReference>
<feature type="binding site" evidence="6">
    <location>
        <begin position="12"/>
        <end position="13"/>
    </location>
    <ligand>
        <name>NAD(+)</name>
        <dbReference type="ChEBI" id="CHEBI:57540"/>
    </ligand>
</feature>
<dbReference type="InterPro" id="IPR020828">
    <property type="entry name" value="GlycerAld_3-P_DH_NAD(P)-bd"/>
</dbReference>
<feature type="binding site" evidence="6">
    <location>
        <position position="123"/>
    </location>
    <ligand>
        <name>NAD(+)</name>
        <dbReference type="ChEBI" id="CHEBI:57540"/>
    </ligand>
</feature>
<comment type="subunit">
    <text evidence="2">Homotetramer.</text>
</comment>
<evidence type="ECO:0000256" key="9">
    <source>
        <dbReference type="RuleBase" id="RU361160"/>
    </source>
</evidence>
<dbReference type="GO" id="GO:0050661">
    <property type="term" value="F:NADP binding"/>
    <property type="evidence" value="ECO:0007669"/>
    <property type="project" value="InterPro"/>
</dbReference>
<evidence type="ECO:0000256" key="5">
    <source>
        <dbReference type="PIRSR" id="PIRSR000149-2"/>
    </source>
</evidence>
<feature type="binding site" evidence="6">
    <location>
        <position position="37"/>
    </location>
    <ligand>
        <name>NAD(+)</name>
        <dbReference type="ChEBI" id="CHEBI:57540"/>
    </ligand>
</feature>
<dbReference type="KEGG" id="ome:OLMES_0551"/>
<feature type="binding site" evidence="6">
    <location>
        <position position="314"/>
    </location>
    <ligand>
        <name>NAD(+)</name>
        <dbReference type="ChEBI" id="CHEBI:57540"/>
    </ligand>
</feature>
<evidence type="ECO:0000256" key="7">
    <source>
        <dbReference type="PIRSR" id="PIRSR000149-4"/>
    </source>
</evidence>
<keyword evidence="6" id="KW-0547">Nucleotide-binding</keyword>
<dbReference type="CDD" id="cd05214">
    <property type="entry name" value="GAPDH_I_N"/>
    <property type="match status" value="1"/>
</dbReference>
<organism evidence="11 12">
    <name type="scientific">Oleiphilus messinensis</name>
    <dbReference type="NCBI Taxonomy" id="141451"/>
    <lineage>
        <taxon>Bacteria</taxon>
        <taxon>Pseudomonadati</taxon>
        <taxon>Pseudomonadota</taxon>
        <taxon>Gammaproteobacteria</taxon>
        <taxon>Oceanospirillales</taxon>
        <taxon>Oleiphilaceae</taxon>
        <taxon>Oleiphilus</taxon>
    </lineage>
</organism>
<feature type="domain" description="Glyceraldehyde 3-phosphate dehydrogenase NAD(P) binding" evidence="10">
    <location>
        <begin position="3"/>
        <end position="154"/>
    </location>
</feature>
<evidence type="ECO:0000256" key="8">
    <source>
        <dbReference type="RuleBase" id="RU000397"/>
    </source>
</evidence>
<evidence type="ECO:0000256" key="4">
    <source>
        <dbReference type="PIRSR" id="PIRSR000149-1"/>
    </source>
</evidence>
<evidence type="ECO:0000259" key="10">
    <source>
        <dbReference type="SMART" id="SM00846"/>
    </source>
</evidence>
<comment type="similarity">
    <text evidence="1 8">Belongs to the glyceraldehyde-3-phosphate dehydrogenase family.</text>
</comment>
<sequence length="351" mass="37792">MTLRVAINGFGRIGRNIVRALYENGYQDKITIVAINDLGDAQINAHLLKFDTAHGIFQADVSHSNNQITIQNDNITVLAERDPAKLPWQALDIDVVLECTGLFTDGQEANAHLTAGARKVLISAPAKNVDATIVYGVNDHTLTPEMTLVSNASCTTNCLAPVVQALHQSVGIESGLMTTIHAYTNDQKLTDVYHSDPYRARSATQSMIPTKTGAAAAIGLVIPELAGKLDGMAVRVPTINVSLVDFSFVPHTAASAESINLILKNAAAASPVLDYNELPLVSADFRHNAFSSVFDANHTKVCGSQIKLMAWYDNEWAFANRMLDTTLAMFACQSDHGEAPSTPLHQNVING</sequence>
<dbReference type="PANTHER" id="PTHR43148">
    <property type="entry name" value="GLYCERALDEHYDE-3-PHOSPHATE DEHYDROGENASE 2"/>
    <property type="match status" value="1"/>
</dbReference>
<proteinExistence type="inferred from homology"/>
<gene>
    <name evidence="11" type="ORF">OLMES_0551</name>
</gene>
<evidence type="ECO:0000256" key="6">
    <source>
        <dbReference type="PIRSR" id="PIRSR000149-3"/>
    </source>
</evidence>
<dbReference type="Pfam" id="PF00044">
    <property type="entry name" value="Gp_dh_N"/>
    <property type="match status" value="1"/>
</dbReference>
<dbReference type="Gene3D" id="3.30.360.10">
    <property type="entry name" value="Dihydrodipicolinate Reductase, domain 2"/>
    <property type="match status" value="1"/>
</dbReference>
<dbReference type="InterPro" id="IPR020831">
    <property type="entry name" value="GlycerAld/Erythrose_P_DH"/>
</dbReference>
<dbReference type="GO" id="GO:0016620">
    <property type="term" value="F:oxidoreductase activity, acting on the aldehyde or oxo group of donors, NAD or NADP as acceptor"/>
    <property type="evidence" value="ECO:0007669"/>
    <property type="project" value="InterPro"/>
</dbReference>
<dbReference type="InterPro" id="IPR006424">
    <property type="entry name" value="Glyceraldehyde-3-P_DH_1"/>
</dbReference>
<dbReference type="EC" id="1.2.1.-" evidence="9"/>